<gene>
    <name evidence="4" type="ORF">TSUD_357510</name>
</gene>
<accession>A0A2Z6MYF8</accession>
<dbReference type="OrthoDB" id="1362760at2759"/>
<sequence length="615" mass="70361">ISNSSFIIAKRSHEDDGAHIIEKLDEAYQVLLGRLEHEQHKLQTNTGSKDLSAYADSLASCCLSTPELLCQKSVSEGWQDTFPPADATSLFWDMELLKELSSVPLDELKGLHQVVGRLSYLLDSALQFSLSFSSRPPQMFSPHQKISWTLNAWTSMDAVNMKIASFILEMWFNWHESLWACFPEFVKNFSKIEGFDNTSIALPHMLIQPVCASTVLQITESSHAIKEFWVQCLKCRVSLSNLWNCSHPGAYLPKFLLSAARALFQQDESIHLVSTLVTSSRHHRLKNSVNKFIVPLLRELYLHSTTADFNFNYTVGCAWAHIGALRIYLLLSYNEVDPAMKYCCKYTQLEETISSLELEIQVRKECGYLAGQFLTVEADKRKAERLEKLQAERKKLQRKIVFRSESWKYKKLMNECDEFLKHVAALEVLVGNVEAEDLQQVIDRIHSWQDTAMCFINRLTDEYTAYNDIIQPIQVAVYEMKFGLSLVLSSTLEKEYLRKVGHENINLTMEMIYVLMRFPQAASCKFISVEYVGLALHPSYKLDFGSDFYLNVDLMKRLITLSSGVSTDKKVSVMRFRAAIYWNILVQIACSISNAKIIDRESYMVSVHALVLCAN</sequence>
<evidence type="ECO:0000256" key="2">
    <source>
        <dbReference type="ARBA" id="ARBA00022840"/>
    </source>
</evidence>
<dbReference type="PANTHER" id="PTHR48103">
    <property type="entry name" value="MIDASIN-RELATED"/>
    <property type="match status" value="1"/>
</dbReference>
<evidence type="ECO:0000256" key="3">
    <source>
        <dbReference type="SAM" id="Coils"/>
    </source>
</evidence>
<reference evidence="5" key="1">
    <citation type="journal article" date="2017" name="Front. Plant Sci.">
        <title>Climate Clever Clovers: New Paradigm to Reduce the Environmental Footprint of Ruminants by Breeding Low Methanogenic Forages Utilizing Haplotype Variation.</title>
        <authorList>
            <person name="Kaur P."/>
            <person name="Appels R."/>
            <person name="Bayer P.E."/>
            <person name="Keeble-Gagnere G."/>
            <person name="Wang J."/>
            <person name="Hirakawa H."/>
            <person name="Shirasawa K."/>
            <person name="Vercoe P."/>
            <person name="Stefanova K."/>
            <person name="Durmic Z."/>
            <person name="Nichols P."/>
            <person name="Revell C."/>
            <person name="Isobe S.N."/>
            <person name="Edwards D."/>
            <person name="Erskine W."/>
        </authorList>
    </citation>
    <scope>NUCLEOTIDE SEQUENCE [LARGE SCALE GENOMIC DNA]</scope>
    <source>
        <strain evidence="5">cv. Daliak</strain>
    </source>
</reference>
<keyword evidence="5" id="KW-1185">Reference proteome</keyword>
<keyword evidence="1" id="KW-0547">Nucleotide-binding</keyword>
<dbReference type="PANTHER" id="PTHR48103:SF2">
    <property type="entry name" value="MIDASIN"/>
    <property type="match status" value="1"/>
</dbReference>
<organism evidence="4 5">
    <name type="scientific">Trifolium subterraneum</name>
    <name type="common">Subterranean clover</name>
    <dbReference type="NCBI Taxonomy" id="3900"/>
    <lineage>
        <taxon>Eukaryota</taxon>
        <taxon>Viridiplantae</taxon>
        <taxon>Streptophyta</taxon>
        <taxon>Embryophyta</taxon>
        <taxon>Tracheophyta</taxon>
        <taxon>Spermatophyta</taxon>
        <taxon>Magnoliopsida</taxon>
        <taxon>eudicotyledons</taxon>
        <taxon>Gunneridae</taxon>
        <taxon>Pentapetalae</taxon>
        <taxon>rosids</taxon>
        <taxon>fabids</taxon>
        <taxon>Fabales</taxon>
        <taxon>Fabaceae</taxon>
        <taxon>Papilionoideae</taxon>
        <taxon>50 kb inversion clade</taxon>
        <taxon>NPAAA clade</taxon>
        <taxon>Hologalegina</taxon>
        <taxon>IRL clade</taxon>
        <taxon>Trifolieae</taxon>
        <taxon>Trifolium</taxon>
    </lineage>
</organism>
<dbReference type="GO" id="GO:0000055">
    <property type="term" value="P:ribosomal large subunit export from nucleus"/>
    <property type="evidence" value="ECO:0007669"/>
    <property type="project" value="TreeGrafter"/>
</dbReference>
<evidence type="ECO:0000256" key="1">
    <source>
        <dbReference type="ARBA" id="ARBA00022741"/>
    </source>
</evidence>
<dbReference type="GO" id="GO:0030687">
    <property type="term" value="C:preribosome, large subunit precursor"/>
    <property type="evidence" value="ECO:0007669"/>
    <property type="project" value="TreeGrafter"/>
</dbReference>
<dbReference type="EMBL" id="DF973380">
    <property type="protein sequence ID" value="GAU28765.1"/>
    <property type="molecule type" value="Genomic_DNA"/>
</dbReference>
<proteinExistence type="predicted"/>
<dbReference type="GO" id="GO:0005634">
    <property type="term" value="C:nucleus"/>
    <property type="evidence" value="ECO:0007669"/>
    <property type="project" value="TreeGrafter"/>
</dbReference>
<evidence type="ECO:0008006" key="6">
    <source>
        <dbReference type="Google" id="ProtNLM"/>
    </source>
</evidence>
<name>A0A2Z6MYF8_TRISU</name>
<feature type="non-terminal residue" evidence="4">
    <location>
        <position position="1"/>
    </location>
</feature>
<keyword evidence="3" id="KW-0175">Coiled coil</keyword>
<dbReference type="GO" id="GO:0005524">
    <property type="term" value="F:ATP binding"/>
    <property type="evidence" value="ECO:0007669"/>
    <property type="project" value="UniProtKB-KW"/>
</dbReference>
<dbReference type="AlphaFoldDB" id="A0A2Z6MYF8"/>
<protein>
    <recommendedName>
        <fullName evidence="6">Midasin AAA lid domain-containing protein</fullName>
    </recommendedName>
</protein>
<keyword evidence="2" id="KW-0067">ATP-binding</keyword>
<evidence type="ECO:0000313" key="5">
    <source>
        <dbReference type="Proteomes" id="UP000242715"/>
    </source>
</evidence>
<dbReference type="Proteomes" id="UP000242715">
    <property type="component" value="Unassembled WGS sequence"/>
</dbReference>
<dbReference type="GO" id="GO:0000027">
    <property type="term" value="P:ribosomal large subunit assembly"/>
    <property type="evidence" value="ECO:0007669"/>
    <property type="project" value="TreeGrafter"/>
</dbReference>
<feature type="coiled-coil region" evidence="3">
    <location>
        <begin position="379"/>
        <end position="406"/>
    </location>
</feature>
<evidence type="ECO:0000313" key="4">
    <source>
        <dbReference type="EMBL" id="GAU28765.1"/>
    </source>
</evidence>